<dbReference type="InterPro" id="IPR031311">
    <property type="entry name" value="CHIT_BIND_RR_consensus"/>
</dbReference>
<feature type="chain" id="PRO_5044764264" evidence="3">
    <location>
        <begin position="19"/>
        <end position="126"/>
    </location>
</feature>
<keyword evidence="3" id="KW-0732">Signal</keyword>
<dbReference type="InterPro" id="IPR000618">
    <property type="entry name" value="Insect_cuticle"/>
</dbReference>
<dbReference type="EMBL" id="JBDJPC010000004">
    <property type="protein sequence ID" value="KAL1505350.1"/>
    <property type="molecule type" value="Genomic_DNA"/>
</dbReference>
<dbReference type="InterPro" id="IPR051217">
    <property type="entry name" value="Insect_Cuticle_Struc_Prot"/>
</dbReference>
<dbReference type="GO" id="GO:0042302">
    <property type="term" value="F:structural constituent of cuticle"/>
    <property type="evidence" value="ECO:0007669"/>
    <property type="project" value="UniProtKB-UniRule"/>
</dbReference>
<sequence>MLSLLILVSLLGVLEINGTSLFSPGALYQGYNGAYARDYTDYHKSYVYEYGVSDPHTGDHKSQWESKDKDGNVRGSYSLLEPDGTTRIVDYIADDHGFRAIVKKVGAHGVNVEVHGENAVKSCNLN</sequence>
<protein>
    <submittedName>
        <fullName evidence="4">Uncharacterized protein</fullName>
    </submittedName>
</protein>
<dbReference type="Proteomes" id="UP001566132">
    <property type="component" value="Unassembled WGS sequence"/>
</dbReference>
<evidence type="ECO:0000313" key="4">
    <source>
        <dbReference type="EMBL" id="KAL1505350.1"/>
    </source>
</evidence>
<accession>A0ABD1EWC9</accession>
<gene>
    <name evidence="4" type="ORF">ABEB36_004937</name>
</gene>
<keyword evidence="5" id="KW-1185">Reference proteome</keyword>
<dbReference type="PRINTS" id="PR00947">
    <property type="entry name" value="CUTICLE"/>
</dbReference>
<evidence type="ECO:0000313" key="5">
    <source>
        <dbReference type="Proteomes" id="UP001566132"/>
    </source>
</evidence>
<evidence type="ECO:0000256" key="2">
    <source>
        <dbReference type="PROSITE-ProRule" id="PRU00497"/>
    </source>
</evidence>
<dbReference type="PROSITE" id="PS51155">
    <property type="entry name" value="CHIT_BIND_RR_2"/>
    <property type="match status" value="1"/>
</dbReference>
<dbReference type="PROSITE" id="PS00233">
    <property type="entry name" value="CHIT_BIND_RR_1"/>
    <property type="match status" value="1"/>
</dbReference>
<dbReference type="AlphaFoldDB" id="A0ABD1EWC9"/>
<dbReference type="Pfam" id="PF00379">
    <property type="entry name" value="Chitin_bind_4"/>
    <property type="match status" value="1"/>
</dbReference>
<evidence type="ECO:0000256" key="3">
    <source>
        <dbReference type="SAM" id="SignalP"/>
    </source>
</evidence>
<keyword evidence="1 2" id="KW-0193">Cuticle</keyword>
<dbReference type="PANTHER" id="PTHR12236">
    <property type="entry name" value="STRUCTURAL CONTITUENT OF CUTICLE"/>
    <property type="match status" value="1"/>
</dbReference>
<dbReference type="PANTHER" id="PTHR12236:SF86">
    <property type="entry name" value="CCP84AC-RELATED"/>
    <property type="match status" value="1"/>
</dbReference>
<proteinExistence type="predicted"/>
<feature type="signal peptide" evidence="3">
    <location>
        <begin position="1"/>
        <end position="18"/>
    </location>
</feature>
<comment type="caution">
    <text evidence="4">The sequence shown here is derived from an EMBL/GenBank/DDBJ whole genome shotgun (WGS) entry which is preliminary data.</text>
</comment>
<reference evidence="4 5" key="1">
    <citation type="submission" date="2024-05" db="EMBL/GenBank/DDBJ databases">
        <title>Genetic variation in Jamaican populations of the coffee berry borer (Hypothenemus hampei).</title>
        <authorList>
            <person name="Errbii M."/>
            <person name="Myrie A."/>
        </authorList>
    </citation>
    <scope>NUCLEOTIDE SEQUENCE [LARGE SCALE GENOMIC DNA]</scope>
    <source>
        <strain evidence="4">JA-Hopewell-2020-01-JO</strain>
        <tissue evidence="4">Whole body</tissue>
    </source>
</reference>
<evidence type="ECO:0000256" key="1">
    <source>
        <dbReference type="ARBA" id="ARBA00022460"/>
    </source>
</evidence>
<name>A0ABD1EWC9_HYPHA</name>
<organism evidence="4 5">
    <name type="scientific">Hypothenemus hampei</name>
    <name type="common">Coffee berry borer</name>
    <dbReference type="NCBI Taxonomy" id="57062"/>
    <lineage>
        <taxon>Eukaryota</taxon>
        <taxon>Metazoa</taxon>
        <taxon>Ecdysozoa</taxon>
        <taxon>Arthropoda</taxon>
        <taxon>Hexapoda</taxon>
        <taxon>Insecta</taxon>
        <taxon>Pterygota</taxon>
        <taxon>Neoptera</taxon>
        <taxon>Endopterygota</taxon>
        <taxon>Coleoptera</taxon>
        <taxon>Polyphaga</taxon>
        <taxon>Cucujiformia</taxon>
        <taxon>Curculionidae</taxon>
        <taxon>Scolytinae</taxon>
        <taxon>Hypothenemus</taxon>
    </lineage>
</organism>